<gene>
    <name evidence="10" type="primary">wHa_02750</name>
    <name evidence="10" type="ORF">TNCT_165751</name>
    <name evidence="5" type="ORF">TNCT_309201</name>
    <name evidence="7" type="ORF">TNCT_330611</name>
    <name evidence="4" type="ORF">TNCT_405081</name>
    <name evidence="6" type="ORF">TNCT_412331</name>
    <name evidence="9" type="ORF">TNCT_638771</name>
    <name evidence="3" type="ORF">TNCT_694811</name>
    <name evidence="8" type="ORF">TNCT_698111</name>
</gene>
<dbReference type="InterPro" id="IPR050807">
    <property type="entry name" value="TransReg_Diox_bact_type"/>
</dbReference>
<keyword evidence="11" id="KW-1185">Reference proteome</keyword>
<dbReference type="PANTHER" id="PTHR46797">
    <property type="entry name" value="HTH-TYPE TRANSCRIPTIONAL REGULATOR"/>
    <property type="match status" value="1"/>
</dbReference>
<dbReference type="EMBL" id="BMAO01028956">
    <property type="protein sequence ID" value="GFR28386.1"/>
    <property type="molecule type" value="Genomic_DNA"/>
</dbReference>
<name>A0A8X6M543_TRICU</name>
<dbReference type="GO" id="GO:0005829">
    <property type="term" value="C:cytosol"/>
    <property type="evidence" value="ECO:0007669"/>
    <property type="project" value="TreeGrafter"/>
</dbReference>
<dbReference type="GO" id="GO:0003677">
    <property type="term" value="F:DNA binding"/>
    <property type="evidence" value="ECO:0007669"/>
    <property type="project" value="UniProtKB-KW"/>
</dbReference>
<dbReference type="SMART" id="SM00530">
    <property type="entry name" value="HTH_XRE"/>
    <property type="match status" value="2"/>
</dbReference>
<feature type="domain" description="HTH cro/C1-type" evidence="2">
    <location>
        <begin position="20"/>
        <end position="74"/>
    </location>
</feature>
<evidence type="ECO:0000313" key="5">
    <source>
        <dbReference type="EMBL" id="GFR08150.1"/>
    </source>
</evidence>
<evidence type="ECO:0000256" key="1">
    <source>
        <dbReference type="ARBA" id="ARBA00023125"/>
    </source>
</evidence>
<keyword evidence="1" id="KW-0238">DNA-binding</keyword>
<dbReference type="Pfam" id="PF01381">
    <property type="entry name" value="HTH_3"/>
    <property type="match status" value="2"/>
</dbReference>
<evidence type="ECO:0000313" key="10">
    <source>
        <dbReference type="EMBL" id="GFR32272.1"/>
    </source>
</evidence>
<dbReference type="CDD" id="cd00093">
    <property type="entry name" value="HTH_XRE"/>
    <property type="match status" value="2"/>
</dbReference>
<sequence length="247" mass="28294">MSTEKKIDPDSLCYHIIQKIKDVRLELNCSQADFAEKTGVAKSLIGKYERGIHSILPETLERIAQKSPRDVEYFFPKPINCINSEDKKAFDLVQNLKRIKDQKVRDAVCALTRCVSEGIQIRKVTTEIRPISYQMAHKAKDWRFARGYPQTELADRTGLTNSQIRRYEEGEISFKTVPKIAGGLSLHYGVLLPTSKDETYCEDEDGQGENKILSIMQEYQKIGDQRLKDSLCTFVSEIVKISEENLR</sequence>
<dbReference type="InterPro" id="IPR001387">
    <property type="entry name" value="Cro/C1-type_HTH"/>
</dbReference>
<comment type="caution">
    <text evidence="10">The sequence shown here is derived from an EMBL/GenBank/DDBJ whole genome shotgun (WGS) entry which is preliminary data.</text>
</comment>
<dbReference type="InterPro" id="IPR010982">
    <property type="entry name" value="Lambda_DNA-bd_dom_sf"/>
</dbReference>
<feature type="domain" description="HTH cro/C1-type" evidence="2">
    <location>
        <begin position="145"/>
        <end position="191"/>
    </location>
</feature>
<dbReference type="SUPFAM" id="SSF47413">
    <property type="entry name" value="lambda repressor-like DNA-binding domains"/>
    <property type="match status" value="2"/>
</dbReference>
<dbReference type="EMBL" id="BMAO01018616">
    <property type="protein sequence ID" value="GFR24794.1"/>
    <property type="molecule type" value="Genomic_DNA"/>
</dbReference>
<dbReference type="EMBL" id="BMAO01008523">
    <property type="protein sequence ID" value="GFR24161.1"/>
    <property type="molecule type" value="Genomic_DNA"/>
</dbReference>
<dbReference type="EMBL" id="BMAO01025851">
    <property type="protein sequence ID" value="GFR05481.1"/>
    <property type="molecule type" value="Genomic_DNA"/>
</dbReference>
<evidence type="ECO:0000313" key="9">
    <source>
        <dbReference type="EMBL" id="GFR28386.1"/>
    </source>
</evidence>
<dbReference type="EMBL" id="BMAO01013252">
    <property type="protein sequence ID" value="GFQ87300.1"/>
    <property type="molecule type" value="Genomic_DNA"/>
</dbReference>
<evidence type="ECO:0000313" key="3">
    <source>
        <dbReference type="EMBL" id="GFQ87300.1"/>
    </source>
</evidence>
<evidence type="ECO:0000313" key="8">
    <source>
        <dbReference type="EMBL" id="GFR28371.1"/>
    </source>
</evidence>
<dbReference type="OrthoDB" id="6440269at2759"/>
<dbReference type="PROSITE" id="PS50943">
    <property type="entry name" value="HTH_CROC1"/>
    <property type="match status" value="2"/>
</dbReference>
<dbReference type="EMBL" id="BMAO01016386">
    <property type="protein sequence ID" value="GFR08150.1"/>
    <property type="molecule type" value="Genomic_DNA"/>
</dbReference>
<protein>
    <submittedName>
        <fullName evidence="10">Putative transcriptional regulator</fullName>
    </submittedName>
</protein>
<dbReference type="EMBL" id="BMAO01039024">
    <property type="protein sequence ID" value="GFR28371.1"/>
    <property type="molecule type" value="Genomic_DNA"/>
</dbReference>
<dbReference type="GO" id="GO:0003700">
    <property type="term" value="F:DNA-binding transcription factor activity"/>
    <property type="evidence" value="ECO:0007669"/>
    <property type="project" value="TreeGrafter"/>
</dbReference>
<evidence type="ECO:0000313" key="4">
    <source>
        <dbReference type="EMBL" id="GFR05481.1"/>
    </source>
</evidence>
<reference evidence="10" key="1">
    <citation type="submission" date="2020-07" db="EMBL/GenBank/DDBJ databases">
        <title>Multicomponent nature underlies the extraordinary mechanical properties of spider dragline silk.</title>
        <authorList>
            <person name="Kono N."/>
            <person name="Nakamura H."/>
            <person name="Mori M."/>
            <person name="Yoshida Y."/>
            <person name="Ohtoshi R."/>
            <person name="Malay A.D."/>
            <person name="Moran D.A.P."/>
            <person name="Tomita M."/>
            <person name="Numata K."/>
            <person name="Arakawa K."/>
        </authorList>
    </citation>
    <scope>NUCLEOTIDE SEQUENCE</scope>
</reference>
<evidence type="ECO:0000313" key="11">
    <source>
        <dbReference type="Proteomes" id="UP000887116"/>
    </source>
</evidence>
<dbReference type="PANTHER" id="PTHR46797:SF1">
    <property type="entry name" value="METHYLPHOSPHONATE SYNTHASE"/>
    <property type="match status" value="1"/>
</dbReference>
<dbReference type="Proteomes" id="UP000887116">
    <property type="component" value="Unassembled WGS sequence"/>
</dbReference>
<accession>A0A8X6M543</accession>
<dbReference type="Gene3D" id="1.10.260.40">
    <property type="entry name" value="lambda repressor-like DNA-binding domains"/>
    <property type="match status" value="2"/>
</dbReference>
<evidence type="ECO:0000313" key="7">
    <source>
        <dbReference type="EMBL" id="GFR24794.1"/>
    </source>
</evidence>
<dbReference type="AlphaFoldDB" id="A0A8X6M543"/>
<evidence type="ECO:0000259" key="2">
    <source>
        <dbReference type="PROSITE" id="PS50943"/>
    </source>
</evidence>
<dbReference type="EMBL" id="BMAO01009635">
    <property type="protein sequence ID" value="GFR32272.1"/>
    <property type="molecule type" value="Genomic_DNA"/>
</dbReference>
<proteinExistence type="predicted"/>
<organism evidence="10 11">
    <name type="scientific">Trichonephila clavata</name>
    <name type="common">Joro spider</name>
    <name type="synonym">Nephila clavata</name>
    <dbReference type="NCBI Taxonomy" id="2740835"/>
    <lineage>
        <taxon>Eukaryota</taxon>
        <taxon>Metazoa</taxon>
        <taxon>Ecdysozoa</taxon>
        <taxon>Arthropoda</taxon>
        <taxon>Chelicerata</taxon>
        <taxon>Arachnida</taxon>
        <taxon>Araneae</taxon>
        <taxon>Araneomorphae</taxon>
        <taxon>Entelegynae</taxon>
        <taxon>Araneoidea</taxon>
        <taxon>Nephilidae</taxon>
        <taxon>Trichonephila</taxon>
    </lineage>
</organism>
<evidence type="ECO:0000313" key="6">
    <source>
        <dbReference type="EMBL" id="GFR24161.1"/>
    </source>
</evidence>